<dbReference type="EMBL" id="NFDG01000122">
    <property type="protein sequence ID" value="OTY13876.1"/>
    <property type="molecule type" value="Genomic_DNA"/>
</dbReference>
<comment type="caution">
    <text evidence="1">The sequence shown here is derived from an EMBL/GenBank/DDBJ whole genome shotgun (WGS) entry which is preliminary data.</text>
</comment>
<sequence>MLLIFGDIHKTREGGETLKHYRNVLINLLMFFLNCFPLKHPIYHAPHSVLQKSSLLFKIL</sequence>
<evidence type="ECO:0000313" key="2">
    <source>
        <dbReference type="Proteomes" id="UP000194860"/>
    </source>
</evidence>
<organism evidence="1 2">
    <name type="scientific">Bacillus thuringiensis serovar navarrensis</name>
    <dbReference type="NCBI Taxonomy" id="339658"/>
    <lineage>
        <taxon>Bacteria</taxon>
        <taxon>Bacillati</taxon>
        <taxon>Bacillota</taxon>
        <taxon>Bacilli</taxon>
        <taxon>Bacillales</taxon>
        <taxon>Bacillaceae</taxon>
        <taxon>Bacillus</taxon>
        <taxon>Bacillus cereus group</taxon>
    </lineage>
</organism>
<evidence type="ECO:0000313" key="1">
    <source>
        <dbReference type="EMBL" id="OTY13876.1"/>
    </source>
</evidence>
<reference evidence="1 2" key="1">
    <citation type="submission" date="2016-10" db="EMBL/GenBank/DDBJ databases">
        <title>Comparative genomics of Bacillus thuringiensis reveals a path to pathogens against multiple invertebrate hosts.</title>
        <authorList>
            <person name="Zheng J."/>
            <person name="Gao Q."/>
            <person name="Liu H."/>
            <person name="Peng D."/>
            <person name="Ruan L."/>
            <person name="Sun M."/>
        </authorList>
    </citation>
    <scope>NUCLEOTIDE SEQUENCE [LARGE SCALE GENOMIC DNA]</scope>
    <source>
        <strain evidence="1">BGSC 4BM1</strain>
    </source>
</reference>
<dbReference type="Proteomes" id="UP000194860">
    <property type="component" value="Unassembled WGS sequence"/>
</dbReference>
<name>A0A243A8T4_BACTU</name>
<accession>A0A243A8T4</accession>
<gene>
    <name evidence="1" type="ORF">BK732_21570</name>
</gene>
<protein>
    <submittedName>
        <fullName evidence="1">Uncharacterized protein</fullName>
    </submittedName>
</protein>
<dbReference type="AlphaFoldDB" id="A0A243A8T4"/>
<proteinExistence type="predicted"/>